<comment type="caution">
    <text evidence="2">The sequence shown here is derived from an EMBL/GenBank/DDBJ whole genome shotgun (WGS) entry which is preliminary data.</text>
</comment>
<dbReference type="EMBL" id="JAMYJR010000016">
    <property type="protein sequence ID" value="MCO8272160.1"/>
    <property type="molecule type" value="Genomic_DNA"/>
</dbReference>
<feature type="transmembrane region" description="Helical" evidence="1">
    <location>
        <begin position="41"/>
        <end position="62"/>
    </location>
</feature>
<sequence>MNDEEYGHRLLQPLRQEPAGPPAIDVARAMREGHRRRSRRWWAASSAVALLATGLTGGLLVADRDEPRPDRILPAGCTVAALPTGSHKGAHASGIDATGAWIVGSTDFVGEPGPSSILVWHNGALVTDVKAPNRRKGTGGMRMADINASGVAVGTNNDGWSEPYVVEGGRFRKLAGGAGDANAINDAGVIVGTVGPSERPPVRWASSDAEPEPLPLPDDYRGSFSTAIDIAADGTIVGTINLRPYLWWPDGTHGYLEPLPIPGRRKYEFEPSAIRNGWVYGKVWSSESRRESDPPLPGDSTAFRYELRTRTWQVAGAVLKSSPPGTTETTTYANGTVLSLPSYQFPAPVGPVQSMVRSISDDARTVTGTTADTGREGVMPQAMPVIWRC</sequence>
<gene>
    <name evidence="2" type="ORF">M1L60_16320</name>
</gene>
<evidence type="ECO:0000256" key="1">
    <source>
        <dbReference type="SAM" id="Phobius"/>
    </source>
</evidence>
<keyword evidence="1" id="KW-0812">Transmembrane</keyword>
<keyword evidence="1" id="KW-0472">Membrane</keyword>
<organism evidence="2 3">
    <name type="scientific">Paractinoplanes aksuensis</name>
    <dbReference type="NCBI Taxonomy" id="2939490"/>
    <lineage>
        <taxon>Bacteria</taxon>
        <taxon>Bacillati</taxon>
        <taxon>Actinomycetota</taxon>
        <taxon>Actinomycetes</taxon>
        <taxon>Micromonosporales</taxon>
        <taxon>Micromonosporaceae</taxon>
        <taxon>Paractinoplanes</taxon>
    </lineage>
</organism>
<dbReference type="Proteomes" id="UP001523369">
    <property type="component" value="Unassembled WGS sequence"/>
</dbReference>
<evidence type="ECO:0000313" key="2">
    <source>
        <dbReference type="EMBL" id="MCO8272160.1"/>
    </source>
</evidence>
<dbReference type="RefSeq" id="WP_253238267.1">
    <property type="nucleotide sequence ID" value="NZ_JAMYJR010000016.1"/>
</dbReference>
<keyword evidence="3" id="KW-1185">Reference proteome</keyword>
<reference evidence="2 3" key="1">
    <citation type="submission" date="2022-06" db="EMBL/GenBank/DDBJ databases">
        <title>New Species of the Genus Actinoplanes, ActinopZanes ferrugineus.</title>
        <authorList>
            <person name="Ding P."/>
        </authorList>
    </citation>
    <scope>NUCLEOTIDE SEQUENCE [LARGE SCALE GENOMIC DNA]</scope>
    <source>
        <strain evidence="2 3">TRM88003</strain>
    </source>
</reference>
<keyword evidence="1" id="KW-1133">Transmembrane helix</keyword>
<evidence type="ECO:0000313" key="3">
    <source>
        <dbReference type="Proteomes" id="UP001523369"/>
    </source>
</evidence>
<accession>A0ABT1DMY1</accession>
<proteinExistence type="predicted"/>
<protein>
    <submittedName>
        <fullName evidence="2">Uncharacterized protein</fullName>
    </submittedName>
</protein>
<name>A0ABT1DMY1_9ACTN</name>